<reference evidence="7 8" key="1">
    <citation type="submission" date="2024-09" db="EMBL/GenBank/DDBJ databases">
        <authorList>
            <person name="Sun Q."/>
            <person name="Mori K."/>
        </authorList>
    </citation>
    <scope>NUCLEOTIDE SEQUENCE [LARGE SCALE GENOMIC DNA]</scope>
    <source>
        <strain evidence="7 8">CICC 11035S</strain>
    </source>
</reference>
<comment type="cofactor">
    <cofactor evidence="1">
        <name>Mg(2+)</name>
        <dbReference type="ChEBI" id="CHEBI:18420"/>
    </cofactor>
</comment>
<evidence type="ECO:0000256" key="2">
    <source>
        <dbReference type="ARBA" id="ARBA00022723"/>
    </source>
</evidence>
<evidence type="ECO:0000256" key="1">
    <source>
        <dbReference type="ARBA" id="ARBA00001946"/>
    </source>
</evidence>
<comment type="catalytic activity">
    <reaction evidence="6">
        <text>D-fructose + ATP = D-fructose 6-phosphate + ADP + H(+)</text>
        <dbReference type="Rhea" id="RHEA:16125"/>
        <dbReference type="ChEBI" id="CHEBI:15378"/>
        <dbReference type="ChEBI" id="CHEBI:30616"/>
        <dbReference type="ChEBI" id="CHEBI:37721"/>
        <dbReference type="ChEBI" id="CHEBI:61527"/>
        <dbReference type="ChEBI" id="CHEBI:456216"/>
        <dbReference type="EC" id="2.7.1.4"/>
    </reaction>
</comment>
<protein>
    <recommendedName>
        <fullName evidence="5">fructokinase</fullName>
        <ecNumber evidence="5">2.7.1.4</ecNumber>
    </recommendedName>
</protein>
<evidence type="ECO:0000256" key="5">
    <source>
        <dbReference type="ARBA" id="ARBA00038887"/>
    </source>
</evidence>
<dbReference type="Pfam" id="PF00480">
    <property type="entry name" value="ROK"/>
    <property type="match status" value="1"/>
</dbReference>
<dbReference type="PROSITE" id="PS01125">
    <property type="entry name" value="ROK"/>
    <property type="match status" value="1"/>
</dbReference>
<evidence type="ECO:0000256" key="6">
    <source>
        <dbReference type="ARBA" id="ARBA00048451"/>
    </source>
</evidence>
<dbReference type="EMBL" id="JBHLTM010000026">
    <property type="protein sequence ID" value="MFC0684223.1"/>
    <property type="molecule type" value="Genomic_DNA"/>
</dbReference>
<keyword evidence="2" id="KW-0479">Metal-binding</keyword>
<evidence type="ECO:0000256" key="3">
    <source>
        <dbReference type="ARBA" id="ARBA00022833"/>
    </source>
</evidence>
<keyword evidence="3" id="KW-0862">Zinc</keyword>
<name>A0ABV6S7Z8_9SPHN</name>
<dbReference type="EC" id="2.7.1.4" evidence="5"/>
<dbReference type="CDD" id="cd24067">
    <property type="entry name" value="ASKHA_NBD_ROK_BsFRK-like"/>
    <property type="match status" value="1"/>
</dbReference>
<sequence>MSAPAPPMFAAIEAGGTKFVCGIGTGKGSLRTVTIPTRDPEATLADVEAFVDRAIDELGPLAAIGLGSFGPLDLDPVSPRYGQILATPKAGWQGTDMPERLGRRYGVPVGIDTDVNAAALAEMRIHGVDSLAYVTVGTGIGAGIVVQGNSVRGLGHPECGHIAVRRHPAHAGFAGVCPYHGDCLEGLASGPALHAAWGMTAREIPEDHPAWEAQADYLAQLCMTLILTSAPQRIVLGGGVMSQPFLLERVRAATLARLNGYCVQWDAAKANEALLLPRSPEPSGLVGSYLIAEEAWRQSSKA</sequence>
<gene>
    <name evidence="7" type="ORF">ACFFF8_06420</name>
</gene>
<organism evidence="7 8">
    <name type="scientific">Novosphingobium clariflavum</name>
    <dbReference type="NCBI Taxonomy" id="2029884"/>
    <lineage>
        <taxon>Bacteria</taxon>
        <taxon>Pseudomonadati</taxon>
        <taxon>Pseudomonadota</taxon>
        <taxon>Alphaproteobacteria</taxon>
        <taxon>Sphingomonadales</taxon>
        <taxon>Sphingomonadaceae</taxon>
        <taxon>Novosphingobium</taxon>
    </lineage>
</organism>
<proteinExistence type="predicted"/>
<dbReference type="InterPro" id="IPR043129">
    <property type="entry name" value="ATPase_NBD"/>
</dbReference>
<evidence type="ECO:0000256" key="4">
    <source>
        <dbReference type="ARBA" id="ARBA00022842"/>
    </source>
</evidence>
<dbReference type="InterPro" id="IPR051804">
    <property type="entry name" value="Carb_Metab_Reg_Kinase/Isom"/>
</dbReference>
<dbReference type="InterPro" id="IPR000600">
    <property type="entry name" value="ROK"/>
</dbReference>
<dbReference type="InterPro" id="IPR049874">
    <property type="entry name" value="ROK_cs"/>
</dbReference>
<keyword evidence="4" id="KW-0460">Magnesium</keyword>
<evidence type="ECO:0000313" key="8">
    <source>
        <dbReference type="Proteomes" id="UP001589858"/>
    </source>
</evidence>
<keyword evidence="8" id="KW-1185">Reference proteome</keyword>
<evidence type="ECO:0000313" key="7">
    <source>
        <dbReference type="EMBL" id="MFC0684223.1"/>
    </source>
</evidence>
<dbReference type="RefSeq" id="WP_267218169.1">
    <property type="nucleotide sequence ID" value="NZ_JAPCWC010000001.1"/>
</dbReference>
<comment type="caution">
    <text evidence="7">The sequence shown here is derived from an EMBL/GenBank/DDBJ whole genome shotgun (WGS) entry which is preliminary data.</text>
</comment>
<dbReference type="PANTHER" id="PTHR42742">
    <property type="entry name" value="TRANSCRIPTIONAL REPRESSOR MPRA"/>
    <property type="match status" value="1"/>
</dbReference>
<dbReference type="SUPFAM" id="SSF53067">
    <property type="entry name" value="Actin-like ATPase domain"/>
    <property type="match status" value="1"/>
</dbReference>
<dbReference type="Gene3D" id="3.30.420.40">
    <property type="match status" value="2"/>
</dbReference>
<accession>A0ABV6S7Z8</accession>
<dbReference type="PANTHER" id="PTHR42742:SF3">
    <property type="entry name" value="FRUCTOKINASE"/>
    <property type="match status" value="1"/>
</dbReference>
<dbReference type="Proteomes" id="UP001589858">
    <property type="component" value="Unassembled WGS sequence"/>
</dbReference>